<sequence>MTFNTLKDGMGGEETRTGSLAGAQEQNPYFTGSMTVLSGLEIVKGGLDISAGGLDVTGSVIATSTIADVTGRLSSIGTGSPTSWGLLMQAGSSATGGGSAVWVTFGT</sequence>
<feature type="region of interest" description="Disordered" evidence="1">
    <location>
        <begin position="1"/>
        <end position="25"/>
    </location>
</feature>
<name>A0A0F8YHK2_9ZZZZ</name>
<comment type="caution">
    <text evidence="2">The sequence shown here is derived from an EMBL/GenBank/DDBJ whole genome shotgun (WGS) entry which is preliminary data.</text>
</comment>
<dbReference type="AlphaFoldDB" id="A0A0F8YHK2"/>
<organism evidence="2">
    <name type="scientific">marine sediment metagenome</name>
    <dbReference type="NCBI Taxonomy" id="412755"/>
    <lineage>
        <taxon>unclassified sequences</taxon>
        <taxon>metagenomes</taxon>
        <taxon>ecological metagenomes</taxon>
    </lineage>
</organism>
<proteinExistence type="predicted"/>
<evidence type="ECO:0000313" key="2">
    <source>
        <dbReference type="EMBL" id="KKK80877.1"/>
    </source>
</evidence>
<accession>A0A0F8YHK2</accession>
<dbReference type="EMBL" id="LAZR01053379">
    <property type="protein sequence ID" value="KKK80877.1"/>
    <property type="molecule type" value="Genomic_DNA"/>
</dbReference>
<feature type="non-terminal residue" evidence="2">
    <location>
        <position position="107"/>
    </location>
</feature>
<gene>
    <name evidence="2" type="ORF">LCGC14_2819110</name>
</gene>
<protein>
    <submittedName>
        <fullName evidence="2">Uncharacterized protein</fullName>
    </submittedName>
</protein>
<evidence type="ECO:0000256" key="1">
    <source>
        <dbReference type="SAM" id="MobiDB-lite"/>
    </source>
</evidence>
<reference evidence="2" key="1">
    <citation type="journal article" date="2015" name="Nature">
        <title>Complex archaea that bridge the gap between prokaryotes and eukaryotes.</title>
        <authorList>
            <person name="Spang A."/>
            <person name="Saw J.H."/>
            <person name="Jorgensen S.L."/>
            <person name="Zaremba-Niedzwiedzka K."/>
            <person name="Martijn J."/>
            <person name="Lind A.E."/>
            <person name="van Eijk R."/>
            <person name="Schleper C."/>
            <person name="Guy L."/>
            <person name="Ettema T.J."/>
        </authorList>
    </citation>
    <scope>NUCLEOTIDE SEQUENCE</scope>
</reference>